<proteinExistence type="predicted"/>
<accession>A0A2T2YFV1</accession>
<evidence type="ECO:0000313" key="2">
    <source>
        <dbReference type="Proteomes" id="UP000240357"/>
    </source>
</evidence>
<keyword evidence="2" id="KW-1185">Reference proteome</keyword>
<protein>
    <submittedName>
        <fullName evidence="1">Uncharacterized protein</fullName>
    </submittedName>
</protein>
<name>A0A2T2YFV1_9BACT</name>
<gene>
    <name evidence="1" type="ORF">AHMF7605_13195</name>
</gene>
<reference evidence="1 2" key="1">
    <citation type="submission" date="2018-03" db="EMBL/GenBank/DDBJ databases">
        <title>Adhaeribacter sp. HMF7605 Genome sequencing and assembly.</title>
        <authorList>
            <person name="Kang H."/>
            <person name="Kang J."/>
            <person name="Cha I."/>
            <person name="Kim H."/>
            <person name="Joh K."/>
        </authorList>
    </citation>
    <scope>NUCLEOTIDE SEQUENCE [LARGE SCALE GENOMIC DNA]</scope>
    <source>
        <strain evidence="1 2">HMF7605</strain>
    </source>
</reference>
<dbReference type="AlphaFoldDB" id="A0A2T2YFV1"/>
<evidence type="ECO:0000313" key="1">
    <source>
        <dbReference type="EMBL" id="PSR54396.1"/>
    </source>
</evidence>
<sequence length="71" mass="7877">MIFSGCHSSKIPCPEIGGGHKFSIFRKKADADNPGQEGFGQSKLVGYDKNGLMKKKSYKSLKQKPKRFKSV</sequence>
<organism evidence="1 2">
    <name type="scientific">Adhaeribacter arboris</name>
    <dbReference type="NCBI Taxonomy" id="2072846"/>
    <lineage>
        <taxon>Bacteria</taxon>
        <taxon>Pseudomonadati</taxon>
        <taxon>Bacteroidota</taxon>
        <taxon>Cytophagia</taxon>
        <taxon>Cytophagales</taxon>
        <taxon>Hymenobacteraceae</taxon>
        <taxon>Adhaeribacter</taxon>
    </lineage>
</organism>
<dbReference type="EMBL" id="PYFT01000001">
    <property type="protein sequence ID" value="PSR54396.1"/>
    <property type="molecule type" value="Genomic_DNA"/>
</dbReference>
<dbReference type="Proteomes" id="UP000240357">
    <property type="component" value="Unassembled WGS sequence"/>
</dbReference>
<comment type="caution">
    <text evidence="1">The sequence shown here is derived from an EMBL/GenBank/DDBJ whole genome shotgun (WGS) entry which is preliminary data.</text>
</comment>